<reference evidence="2" key="1">
    <citation type="journal article" date="2013" name="Proc. Natl. Acad. Sci. U.S.A.">
        <title>Genome structure and metabolic features in the red seaweed Chondrus crispus shed light on evolution of the Archaeplastida.</title>
        <authorList>
            <person name="Collen J."/>
            <person name="Porcel B."/>
            <person name="Carre W."/>
            <person name="Ball S.G."/>
            <person name="Chaparro C."/>
            <person name="Tonon T."/>
            <person name="Barbeyron T."/>
            <person name="Michel G."/>
            <person name="Noel B."/>
            <person name="Valentin K."/>
            <person name="Elias M."/>
            <person name="Artiguenave F."/>
            <person name="Arun A."/>
            <person name="Aury J.M."/>
            <person name="Barbosa-Neto J.F."/>
            <person name="Bothwell J.H."/>
            <person name="Bouget F.Y."/>
            <person name="Brillet L."/>
            <person name="Cabello-Hurtado F."/>
            <person name="Capella-Gutierrez S."/>
            <person name="Charrier B."/>
            <person name="Cladiere L."/>
            <person name="Cock J.M."/>
            <person name="Coelho S.M."/>
            <person name="Colleoni C."/>
            <person name="Czjzek M."/>
            <person name="Da Silva C."/>
            <person name="Delage L."/>
            <person name="Denoeud F."/>
            <person name="Deschamps P."/>
            <person name="Dittami S.M."/>
            <person name="Gabaldon T."/>
            <person name="Gachon C.M."/>
            <person name="Groisillier A."/>
            <person name="Herve C."/>
            <person name="Jabbari K."/>
            <person name="Katinka M."/>
            <person name="Kloareg B."/>
            <person name="Kowalczyk N."/>
            <person name="Labadie K."/>
            <person name="Leblanc C."/>
            <person name="Lopez P.J."/>
            <person name="McLachlan D.H."/>
            <person name="Meslet-Cladiere L."/>
            <person name="Moustafa A."/>
            <person name="Nehr Z."/>
            <person name="Nyvall Collen P."/>
            <person name="Panaud O."/>
            <person name="Partensky F."/>
            <person name="Poulain J."/>
            <person name="Rensing S.A."/>
            <person name="Rousvoal S."/>
            <person name="Samson G."/>
            <person name="Symeonidi A."/>
            <person name="Weissenbach J."/>
            <person name="Zambounis A."/>
            <person name="Wincker P."/>
            <person name="Boyen C."/>
        </authorList>
    </citation>
    <scope>NUCLEOTIDE SEQUENCE [LARGE SCALE GENOMIC DNA]</scope>
    <source>
        <strain evidence="2">cv. Stackhouse</strain>
    </source>
</reference>
<dbReference type="RefSeq" id="XP_005714895.1">
    <property type="nucleotide sequence ID" value="XM_005714838.1"/>
</dbReference>
<evidence type="ECO:0000313" key="1">
    <source>
        <dbReference type="EMBL" id="CDF35076.1"/>
    </source>
</evidence>
<dbReference type="Proteomes" id="UP000012073">
    <property type="component" value="Unassembled WGS sequence"/>
</dbReference>
<dbReference type="AlphaFoldDB" id="R7QCE0"/>
<name>R7QCE0_CHOCR</name>
<dbReference type="KEGG" id="ccp:CHC_T00003563001"/>
<organism evidence="1 2">
    <name type="scientific">Chondrus crispus</name>
    <name type="common">Carrageen Irish moss</name>
    <name type="synonym">Polymorpha crispa</name>
    <dbReference type="NCBI Taxonomy" id="2769"/>
    <lineage>
        <taxon>Eukaryota</taxon>
        <taxon>Rhodophyta</taxon>
        <taxon>Florideophyceae</taxon>
        <taxon>Rhodymeniophycidae</taxon>
        <taxon>Gigartinales</taxon>
        <taxon>Gigartinaceae</taxon>
        <taxon>Chondrus</taxon>
    </lineage>
</organism>
<sequence length="43" mass="4817">MAEKGRVDDAIGHLQKCRLAFMAAKKEEVNATARQLLLTEMLD</sequence>
<evidence type="ECO:0000313" key="2">
    <source>
        <dbReference type="Proteomes" id="UP000012073"/>
    </source>
</evidence>
<dbReference type="GeneID" id="17322612"/>
<keyword evidence="2" id="KW-1185">Reference proteome</keyword>
<dbReference type="EMBL" id="HG001717">
    <property type="protein sequence ID" value="CDF35076.1"/>
    <property type="molecule type" value="Genomic_DNA"/>
</dbReference>
<accession>R7QCE0</accession>
<protein>
    <submittedName>
        <fullName evidence="1">Uncharacterized protein</fullName>
    </submittedName>
</protein>
<dbReference type="Gramene" id="CDF35076">
    <property type="protein sequence ID" value="CDF35076"/>
    <property type="gene ID" value="CHC_T00003563001"/>
</dbReference>
<gene>
    <name evidence="1" type="ORF">CHC_T00003563001</name>
</gene>
<proteinExistence type="predicted"/>